<protein>
    <submittedName>
        <fullName evidence="1">Uncharacterized protein</fullName>
    </submittedName>
</protein>
<dbReference type="AlphaFoldDB" id="A0AAW5U0K3"/>
<comment type="caution">
    <text evidence="1">The sequence shown here is derived from an EMBL/GenBank/DDBJ whole genome shotgun (WGS) entry which is preliminary data.</text>
</comment>
<evidence type="ECO:0000313" key="1">
    <source>
        <dbReference type="EMBL" id="MCW4094578.1"/>
    </source>
</evidence>
<dbReference type="Proteomes" id="UP001209074">
    <property type="component" value="Unassembled WGS sequence"/>
</dbReference>
<gene>
    <name evidence="1" type="ORF">ONT05_13680</name>
</gene>
<reference evidence="1" key="1">
    <citation type="submission" date="2022-11" db="EMBL/GenBank/DDBJ databases">
        <title>Genomic repertoires linked with pathogenic potency of arthritogenic Prevotella copri isolated from the gut of rheumatoid arthritis patients.</title>
        <authorList>
            <person name="Nii T."/>
            <person name="Maeda Y."/>
            <person name="Motooka D."/>
            <person name="Naito M."/>
            <person name="Matsumoto Y."/>
            <person name="Ogawa T."/>
            <person name="Oguro-Igashira E."/>
            <person name="Kishikawa T."/>
            <person name="Yamashita M."/>
            <person name="Koizumi S."/>
            <person name="Kurakawa T."/>
            <person name="Okumura R."/>
            <person name="Kayama H."/>
            <person name="Murakami M."/>
            <person name="Sakaguchi T."/>
            <person name="Das B."/>
            <person name="Nakamura S."/>
            <person name="Okada Y."/>
            <person name="Kumanogoh A."/>
            <person name="Takeda K."/>
        </authorList>
    </citation>
    <scope>NUCLEOTIDE SEQUENCE</scope>
    <source>
        <strain evidence="1">N016-13</strain>
    </source>
</reference>
<name>A0AAW5U0K3_9BACT</name>
<accession>A0AAW5U0K3</accession>
<organism evidence="1 2">
    <name type="scientific">Segatella copri</name>
    <dbReference type="NCBI Taxonomy" id="165179"/>
    <lineage>
        <taxon>Bacteria</taxon>
        <taxon>Pseudomonadati</taxon>
        <taxon>Bacteroidota</taxon>
        <taxon>Bacteroidia</taxon>
        <taxon>Bacteroidales</taxon>
        <taxon>Prevotellaceae</taxon>
        <taxon>Segatella</taxon>
    </lineage>
</organism>
<evidence type="ECO:0000313" key="2">
    <source>
        <dbReference type="Proteomes" id="UP001209074"/>
    </source>
</evidence>
<sequence length="67" mass="7596">MAKALGKTEDAAWLTRLANERRASSGKHSLMRLQVRPSVRGMMLERKGQLIDTQTSYALPLAFHGRW</sequence>
<dbReference type="RefSeq" id="WP_264980828.1">
    <property type="nucleotide sequence ID" value="NZ_JAPDUS010000033.1"/>
</dbReference>
<proteinExistence type="predicted"/>
<dbReference type="EMBL" id="JAPDUS010000033">
    <property type="protein sequence ID" value="MCW4094578.1"/>
    <property type="molecule type" value="Genomic_DNA"/>
</dbReference>